<gene>
    <name evidence="3" type="ORF">APZ42_031164</name>
</gene>
<dbReference type="EMBL" id="LRGB01002890">
    <property type="protein sequence ID" value="KZS05630.1"/>
    <property type="molecule type" value="Genomic_DNA"/>
</dbReference>
<dbReference type="Proteomes" id="UP000076858">
    <property type="component" value="Unassembled WGS sequence"/>
</dbReference>
<evidence type="ECO:0000259" key="2">
    <source>
        <dbReference type="Pfam" id="PF16064"/>
    </source>
</evidence>
<feature type="compositionally biased region" description="Polar residues" evidence="1">
    <location>
        <begin position="81"/>
        <end position="93"/>
    </location>
</feature>
<sequence length="407" mass="46481">MVIKVGEDHRSPRRNQMTFKPHRNCVTLVDICTRKDSGNTPVFPHTQQTSQDTAIWSFSDRSHSTLGDEELLPMGPRETQYHGTSNGTTMSYDRNSEPELAECHAPDNQLGLNYFRQLSSQHQQPHIQPGPSSEMNSRQQSSGHGGRGGGTLQHQLNLPDPSSGKNLWQQKDTSFFDAAETQAFRTVACNGNMRPQLSEPPRHTASEVSTQDFFVVRSSNKEILRQPRNLNEIPNAGLREKNFGFFEIPCRDMSAKIGDLLESRPKPCICTIQRMKDNEEQFNLPMESFAAVEDTEKTMGDQQTWQQMILILLRMRGVYLQKTVYSIMEKLFTCQIGMHYIWTGKSTKQLEKQKFSDLKNIYAAICGAVLGNKDLSSDEKTSVKIQFQVTEWLRHCRQNVMKRRISF</sequence>
<keyword evidence="4" id="KW-1185">Reference proteome</keyword>
<dbReference type="AlphaFoldDB" id="A0A164N486"/>
<dbReference type="InterPro" id="IPR032071">
    <property type="entry name" value="DUF4806"/>
</dbReference>
<protein>
    <recommendedName>
        <fullName evidence="2">DUF4806 domain-containing protein</fullName>
    </recommendedName>
</protein>
<dbReference type="OrthoDB" id="6367159at2759"/>
<organism evidence="3 4">
    <name type="scientific">Daphnia magna</name>
    <dbReference type="NCBI Taxonomy" id="35525"/>
    <lineage>
        <taxon>Eukaryota</taxon>
        <taxon>Metazoa</taxon>
        <taxon>Ecdysozoa</taxon>
        <taxon>Arthropoda</taxon>
        <taxon>Crustacea</taxon>
        <taxon>Branchiopoda</taxon>
        <taxon>Diplostraca</taxon>
        <taxon>Cladocera</taxon>
        <taxon>Anomopoda</taxon>
        <taxon>Daphniidae</taxon>
        <taxon>Daphnia</taxon>
    </lineage>
</organism>
<accession>A0A164N486</accession>
<evidence type="ECO:0000313" key="4">
    <source>
        <dbReference type="Proteomes" id="UP000076858"/>
    </source>
</evidence>
<evidence type="ECO:0000313" key="3">
    <source>
        <dbReference type="EMBL" id="KZS05630.1"/>
    </source>
</evidence>
<comment type="caution">
    <text evidence="3">The sequence shown here is derived from an EMBL/GenBank/DDBJ whole genome shotgun (WGS) entry which is preliminary data.</text>
</comment>
<evidence type="ECO:0000256" key="1">
    <source>
        <dbReference type="SAM" id="MobiDB-lite"/>
    </source>
</evidence>
<dbReference type="Pfam" id="PF16064">
    <property type="entry name" value="DUF4806"/>
    <property type="match status" value="1"/>
</dbReference>
<feature type="compositionally biased region" description="Polar residues" evidence="1">
    <location>
        <begin position="119"/>
        <end position="137"/>
    </location>
</feature>
<feature type="region of interest" description="Disordered" evidence="1">
    <location>
        <begin position="119"/>
        <end position="168"/>
    </location>
</feature>
<feature type="region of interest" description="Disordered" evidence="1">
    <location>
        <begin position="66"/>
        <end position="100"/>
    </location>
</feature>
<proteinExistence type="predicted"/>
<name>A0A164N486_9CRUS</name>
<reference evidence="3 4" key="1">
    <citation type="submission" date="2016-03" db="EMBL/GenBank/DDBJ databases">
        <title>EvidentialGene: Evidence-directed Construction of Genes on Genomes.</title>
        <authorList>
            <person name="Gilbert D.G."/>
            <person name="Choi J.-H."/>
            <person name="Mockaitis K."/>
            <person name="Colbourne J."/>
            <person name="Pfrender M."/>
        </authorList>
    </citation>
    <scope>NUCLEOTIDE SEQUENCE [LARGE SCALE GENOMIC DNA]</scope>
    <source>
        <strain evidence="3 4">Xinb3</strain>
        <tissue evidence="3">Complete organism</tissue>
    </source>
</reference>
<feature type="domain" description="DUF4806" evidence="2">
    <location>
        <begin position="279"/>
        <end position="365"/>
    </location>
</feature>